<dbReference type="Proteomes" id="UP001253595">
    <property type="component" value="Unassembled WGS sequence"/>
</dbReference>
<evidence type="ECO:0000256" key="1">
    <source>
        <dbReference type="ARBA" id="ARBA00022649"/>
    </source>
</evidence>
<accession>A0ABU1UWH3</accession>
<sequence>MNNIYDPSASKKPTNVSINSELLRKAKEFEINLSATLEQALVEKVKQRQQELWLSANKSAIDEYNQYTEQNSNPNDPQRGF</sequence>
<comment type="caution">
    <text evidence="2">The sequence shown here is derived from an EMBL/GenBank/DDBJ whole genome shotgun (WGS) entry which is preliminary data.</text>
</comment>
<evidence type="ECO:0000313" key="2">
    <source>
        <dbReference type="EMBL" id="MDR7089511.1"/>
    </source>
</evidence>
<dbReference type="Pfam" id="PF07362">
    <property type="entry name" value="CcdA"/>
    <property type="match status" value="1"/>
</dbReference>
<keyword evidence="1" id="KW-1277">Toxin-antitoxin system</keyword>
<dbReference type="EMBL" id="JAVDVX010000002">
    <property type="protein sequence ID" value="MDR7089511.1"/>
    <property type="molecule type" value="Genomic_DNA"/>
</dbReference>
<protein>
    <submittedName>
        <fullName evidence="2">Antitoxin CcdA</fullName>
    </submittedName>
</protein>
<proteinExistence type="predicted"/>
<reference evidence="2 3" key="1">
    <citation type="submission" date="2023-07" db="EMBL/GenBank/DDBJ databases">
        <title>Sorghum-associated microbial communities from plants grown in Nebraska, USA.</title>
        <authorList>
            <person name="Schachtman D."/>
        </authorList>
    </citation>
    <scope>NUCLEOTIDE SEQUENCE [LARGE SCALE GENOMIC DNA]</scope>
    <source>
        <strain evidence="2 3">BE190</strain>
    </source>
</reference>
<keyword evidence="3" id="KW-1185">Reference proteome</keyword>
<dbReference type="InterPro" id="IPR009956">
    <property type="entry name" value="Post-segregation_anti-tox_CcdA"/>
</dbReference>
<organism evidence="2 3">
    <name type="scientific">Cellvibrio fibrivorans</name>
    <dbReference type="NCBI Taxonomy" id="126350"/>
    <lineage>
        <taxon>Bacteria</taxon>
        <taxon>Pseudomonadati</taxon>
        <taxon>Pseudomonadota</taxon>
        <taxon>Gammaproteobacteria</taxon>
        <taxon>Cellvibrionales</taxon>
        <taxon>Cellvibrionaceae</taxon>
        <taxon>Cellvibrio</taxon>
    </lineage>
</organism>
<gene>
    <name evidence="2" type="ORF">J2X05_001517</name>
</gene>
<dbReference type="RefSeq" id="WP_310070743.1">
    <property type="nucleotide sequence ID" value="NZ_JAVDVX010000002.1"/>
</dbReference>
<name>A0ABU1UWH3_9GAMM</name>
<evidence type="ECO:0000313" key="3">
    <source>
        <dbReference type="Proteomes" id="UP001253595"/>
    </source>
</evidence>